<evidence type="ECO:0000313" key="3">
    <source>
        <dbReference type="Proteomes" id="UP000791440"/>
    </source>
</evidence>
<dbReference type="InterPro" id="IPR016137">
    <property type="entry name" value="RGS"/>
</dbReference>
<dbReference type="EMBL" id="JH668365">
    <property type="protein sequence ID" value="KAG6448972.1"/>
    <property type="molecule type" value="Genomic_DNA"/>
</dbReference>
<reference evidence="2" key="1">
    <citation type="journal article" date="2016" name="Insect Biochem. Mol. Biol.">
        <title>Multifaceted biological insights from a draft genome sequence of the tobacco hornworm moth, Manduca sexta.</title>
        <authorList>
            <person name="Kanost M.R."/>
            <person name="Arrese E.L."/>
            <person name="Cao X."/>
            <person name="Chen Y.R."/>
            <person name="Chellapilla S."/>
            <person name="Goldsmith M.R."/>
            <person name="Grosse-Wilde E."/>
            <person name="Heckel D.G."/>
            <person name="Herndon N."/>
            <person name="Jiang H."/>
            <person name="Papanicolaou A."/>
            <person name="Qu J."/>
            <person name="Soulages J.L."/>
            <person name="Vogel H."/>
            <person name="Walters J."/>
            <person name="Waterhouse R.M."/>
            <person name="Ahn S.J."/>
            <person name="Almeida F.C."/>
            <person name="An C."/>
            <person name="Aqrawi P."/>
            <person name="Bretschneider A."/>
            <person name="Bryant W.B."/>
            <person name="Bucks S."/>
            <person name="Chao H."/>
            <person name="Chevignon G."/>
            <person name="Christen J.M."/>
            <person name="Clarke D.F."/>
            <person name="Dittmer N.T."/>
            <person name="Ferguson L.C.F."/>
            <person name="Garavelou S."/>
            <person name="Gordon K.H.J."/>
            <person name="Gunaratna R.T."/>
            <person name="Han Y."/>
            <person name="Hauser F."/>
            <person name="He Y."/>
            <person name="Heidel-Fischer H."/>
            <person name="Hirsh A."/>
            <person name="Hu Y."/>
            <person name="Jiang H."/>
            <person name="Kalra D."/>
            <person name="Klinner C."/>
            <person name="Konig C."/>
            <person name="Kovar C."/>
            <person name="Kroll A.R."/>
            <person name="Kuwar S.S."/>
            <person name="Lee S.L."/>
            <person name="Lehman R."/>
            <person name="Li K."/>
            <person name="Li Z."/>
            <person name="Liang H."/>
            <person name="Lovelace S."/>
            <person name="Lu Z."/>
            <person name="Mansfield J.H."/>
            <person name="McCulloch K.J."/>
            <person name="Mathew T."/>
            <person name="Morton B."/>
            <person name="Muzny D.M."/>
            <person name="Neunemann D."/>
            <person name="Ongeri F."/>
            <person name="Pauchet Y."/>
            <person name="Pu L.L."/>
            <person name="Pyrousis I."/>
            <person name="Rao X.J."/>
            <person name="Redding A."/>
            <person name="Roesel C."/>
            <person name="Sanchez-Gracia A."/>
            <person name="Schaack S."/>
            <person name="Shukla A."/>
            <person name="Tetreau G."/>
            <person name="Wang Y."/>
            <person name="Xiong G.H."/>
            <person name="Traut W."/>
            <person name="Walsh T.K."/>
            <person name="Worley K.C."/>
            <person name="Wu D."/>
            <person name="Wu W."/>
            <person name="Wu Y.Q."/>
            <person name="Zhang X."/>
            <person name="Zou Z."/>
            <person name="Zucker H."/>
            <person name="Briscoe A.D."/>
            <person name="Burmester T."/>
            <person name="Clem R.J."/>
            <person name="Feyereisen R."/>
            <person name="Grimmelikhuijzen C.J.P."/>
            <person name="Hamodrakas S.J."/>
            <person name="Hansson B.S."/>
            <person name="Huguet E."/>
            <person name="Jermiin L.S."/>
            <person name="Lan Q."/>
            <person name="Lehman H.K."/>
            <person name="Lorenzen M."/>
            <person name="Merzendorfer H."/>
            <person name="Michalopoulos I."/>
            <person name="Morton D.B."/>
            <person name="Muthukrishnan S."/>
            <person name="Oakeshott J.G."/>
            <person name="Palmer W."/>
            <person name="Park Y."/>
            <person name="Passarelli A.L."/>
            <person name="Rozas J."/>
            <person name="Schwartz L.M."/>
            <person name="Smith W."/>
            <person name="Southgate A."/>
            <person name="Vilcinskas A."/>
            <person name="Vogt R."/>
            <person name="Wang P."/>
            <person name="Werren J."/>
            <person name="Yu X.Q."/>
            <person name="Zhou J.J."/>
            <person name="Brown S.J."/>
            <person name="Scherer S.E."/>
            <person name="Richards S."/>
            <person name="Blissard G.W."/>
        </authorList>
    </citation>
    <scope>NUCLEOTIDE SEQUENCE</scope>
</reference>
<comment type="caution">
    <text evidence="2">The sequence shown here is derived from an EMBL/GenBank/DDBJ whole genome shotgun (WGS) entry which is preliminary data.</text>
</comment>
<evidence type="ECO:0000259" key="1">
    <source>
        <dbReference type="PROSITE" id="PS50132"/>
    </source>
</evidence>
<protein>
    <recommendedName>
        <fullName evidence="1">RGS domain-containing protein</fullName>
    </recommendedName>
</protein>
<organism evidence="2 3">
    <name type="scientific">Manduca sexta</name>
    <name type="common">Tobacco hawkmoth</name>
    <name type="synonym">Tobacco hornworm</name>
    <dbReference type="NCBI Taxonomy" id="7130"/>
    <lineage>
        <taxon>Eukaryota</taxon>
        <taxon>Metazoa</taxon>
        <taxon>Ecdysozoa</taxon>
        <taxon>Arthropoda</taxon>
        <taxon>Hexapoda</taxon>
        <taxon>Insecta</taxon>
        <taxon>Pterygota</taxon>
        <taxon>Neoptera</taxon>
        <taxon>Endopterygota</taxon>
        <taxon>Lepidoptera</taxon>
        <taxon>Glossata</taxon>
        <taxon>Ditrysia</taxon>
        <taxon>Bombycoidea</taxon>
        <taxon>Sphingidae</taxon>
        <taxon>Sphinginae</taxon>
        <taxon>Sphingini</taxon>
        <taxon>Manduca</taxon>
    </lineage>
</organism>
<gene>
    <name evidence="2" type="ORF">O3G_MSEX005823</name>
</gene>
<keyword evidence="3" id="KW-1185">Reference proteome</keyword>
<proteinExistence type="predicted"/>
<dbReference type="Proteomes" id="UP000791440">
    <property type="component" value="Unassembled WGS sequence"/>
</dbReference>
<sequence>MDSCLVACGCDDYEGITKSDLDRYTDKIENLMNDDKGRKLFRNFMYTSKMKDGRRTLKFWEDVERLLGYKETEESTSYNSYLRDIDRLIDDAERIEELDFATMEKLTIARDTENKEEITEILKILKIEATKALRREYSAFRRHFVAAK</sequence>
<accession>A0A922CK03</accession>
<dbReference type="Pfam" id="PF00615">
    <property type="entry name" value="RGS"/>
    <property type="match status" value="1"/>
</dbReference>
<dbReference type="PROSITE" id="PS50132">
    <property type="entry name" value="RGS"/>
    <property type="match status" value="1"/>
</dbReference>
<reference evidence="2" key="2">
    <citation type="submission" date="2020-12" db="EMBL/GenBank/DDBJ databases">
        <authorList>
            <person name="Kanost M."/>
        </authorList>
    </citation>
    <scope>NUCLEOTIDE SEQUENCE</scope>
</reference>
<feature type="domain" description="RGS" evidence="1">
    <location>
        <begin position="27"/>
        <end position="66"/>
    </location>
</feature>
<dbReference type="AlphaFoldDB" id="A0A922CK03"/>
<name>A0A922CK03_MANSE</name>
<evidence type="ECO:0000313" key="2">
    <source>
        <dbReference type="EMBL" id="KAG6448972.1"/>
    </source>
</evidence>